<evidence type="ECO:0000313" key="6">
    <source>
        <dbReference type="EMBL" id="ANE41010.1"/>
    </source>
</evidence>
<dbReference type="EMBL" id="CP011393">
    <property type="protein sequence ID" value="ANE41010.1"/>
    <property type="molecule type" value="Genomic_DNA"/>
</dbReference>
<name>A0A172T210_FERPE</name>
<evidence type="ECO:0000256" key="2">
    <source>
        <dbReference type="ARBA" id="ARBA00022692"/>
    </source>
</evidence>
<keyword evidence="4 5" id="KW-0472">Membrane</keyword>
<comment type="subcellular location">
    <subcellularLocation>
        <location evidence="5">Cell membrane</location>
        <topology evidence="5">Multi-pass membrane protein</topology>
    </subcellularLocation>
    <subcellularLocation>
        <location evidence="1">Membrane</location>
        <topology evidence="1">Multi-pass membrane protein</topology>
    </subcellularLocation>
</comment>
<dbReference type="OrthoDB" id="554695at2"/>
<dbReference type="Pfam" id="PF01925">
    <property type="entry name" value="TauE"/>
    <property type="match status" value="1"/>
</dbReference>
<evidence type="ECO:0000256" key="3">
    <source>
        <dbReference type="ARBA" id="ARBA00022989"/>
    </source>
</evidence>
<keyword evidence="3 5" id="KW-1133">Transmembrane helix</keyword>
<feature type="transmembrane region" description="Helical" evidence="5">
    <location>
        <begin position="224"/>
        <end position="242"/>
    </location>
</feature>
<dbReference type="PATRIC" id="fig|93466.3.peg.568"/>
<dbReference type="InterPro" id="IPR002781">
    <property type="entry name" value="TM_pro_TauE-like"/>
</dbReference>
<feature type="transmembrane region" description="Helical" evidence="5">
    <location>
        <begin position="196"/>
        <end position="217"/>
    </location>
</feature>
<evidence type="ECO:0000313" key="7">
    <source>
        <dbReference type="Proteomes" id="UP000077096"/>
    </source>
</evidence>
<comment type="similarity">
    <text evidence="5">Belongs to the 4-toluene sulfonate uptake permease (TSUP) (TC 2.A.102) family.</text>
</comment>
<organism evidence="6 7">
    <name type="scientific">Fervidobacterium pennivorans</name>
    <dbReference type="NCBI Taxonomy" id="93466"/>
    <lineage>
        <taxon>Bacteria</taxon>
        <taxon>Thermotogati</taxon>
        <taxon>Thermotogota</taxon>
        <taxon>Thermotogae</taxon>
        <taxon>Thermotogales</taxon>
        <taxon>Fervidobacteriaceae</taxon>
        <taxon>Fervidobacterium</taxon>
    </lineage>
</organism>
<protein>
    <recommendedName>
        <fullName evidence="5">Probable membrane transporter protein</fullName>
    </recommendedName>
</protein>
<dbReference type="Proteomes" id="UP000077096">
    <property type="component" value="Chromosome"/>
</dbReference>
<evidence type="ECO:0000256" key="4">
    <source>
        <dbReference type="ARBA" id="ARBA00023136"/>
    </source>
</evidence>
<feature type="transmembrane region" description="Helical" evidence="5">
    <location>
        <begin position="131"/>
        <end position="158"/>
    </location>
</feature>
<dbReference type="PANTHER" id="PTHR43701:SF2">
    <property type="entry name" value="MEMBRANE TRANSPORTER PROTEIN YJNA-RELATED"/>
    <property type="match status" value="1"/>
</dbReference>
<dbReference type="PANTHER" id="PTHR43701">
    <property type="entry name" value="MEMBRANE TRANSPORTER PROTEIN MJ0441-RELATED"/>
    <property type="match status" value="1"/>
</dbReference>
<sequence>MVELLLFLGGIFSGVVNVLAGGGSFLTLPILGLYGLSPTVANGTNRIGILLQNISATWRFLAKRELELKNAIFITIPTIMGAILGTSIVLSLPEKLVKLSVGIIFIIMSYFVLFTPKVWEEGRRKKSNRTISFAVFFLIGIYGGYIQAGVGFFLIYALTLLEGYDVRKANAMKIFLTLIFTVFSLTLFSFRNKVEFVPGLILGAGSFVGGYIGSYLNTRVNKKVIRYVVAGMMIFSAMNYIFS</sequence>
<dbReference type="KEGG" id="fng:JM64_02585"/>
<feature type="transmembrane region" description="Helical" evidence="5">
    <location>
        <begin position="71"/>
        <end position="92"/>
    </location>
</feature>
<evidence type="ECO:0000256" key="5">
    <source>
        <dbReference type="RuleBase" id="RU363041"/>
    </source>
</evidence>
<feature type="transmembrane region" description="Helical" evidence="5">
    <location>
        <begin position="99"/>
        <end position="119"/>
    </location>
</feature>
<evidence type="ECO:0000256" key="1">
    <source>
        <dbReference type="ARBA" id="ARBA00004141"/>
    </source>
</evidence>
<keyword evidence="2 5" id="KW-0812">Transmembrane</keyword>
<gene>
    <name evidence="6" type="ORF">JM64_02585</name>
</gene>
<dbReference type="AlphaFoldDB" id="A0A172T210"/>
<dbReference type="GO" id="GO:0005886">
    <property type="term" value="C:plasma membrane"/>
    <property type="evidence" value="ECO:0007669"/>
    <property type="project" value="UniProtKB-SubCell"/>
</dbReference>
<reference evidence="6 7" key="1">
    <citation type="submission" date="2014-08" db="EMBL/GenBank/DDBJ databases">
        <title>Fervidobacterium pennivorans DYC genome.</title>
        <authorList>
            <person name="Wushke S."/>
        </authorList>
    </citation>
    <scope>NUCLEOTIDE SEQUENCE [LARGE SCALE GENOMIC DNA]</scope>
    <source>
        <strain evidence="6 7">DYC</strain>
    </source>
</reference>
<accession>A0A172T210</accession>
<keyword evidence="5" id="KW-1003">Cell membrane</keyword>
<proteinExistence type="inferred from homology"/>
<feature type="transmembrane region" description="Helical" evidence="5">
    <location>
        <begin position="170"/>
        <end position="190"/>
    </location>
</feature>
<dbReference type="InterPro" id="IPR051598">
    <property type="entry name" value="TSUP/Inactive_protease-like"/>
</dbReference>